<proteinExistence type="predicted"/>
<sequence length="306" mass="32543">MAQQQQVAASGIGQGPSNLHPFIRPTEAVRQSVMNGSNSEPNVSPRPIPLDPSPPRATSGGAATGEPTKEPLINVEDDKPTTSAAGPSHPHPLNPIGIANPLNAAASAAGFHNNSKTNTAVSGNGNPGSNVATPVLSMIQMSEDHYTETFRKNEQKRQQGLTNTNGQAGGSPKTDGVPDADERPPAVDFAARPIDPIFKDAREDMKAKDVRNLEHHPGKRPFPGAVTSQPKSIFAKKSPSPQRHPGQSPHQTPSPMRQQINQNPIGINRPIPDVAPPKIEPETDRSPSEDLDDDGAKRLRIATDEE</sequence>
<evidence type="ECO:0000313" key="3">
    <source>
        <dbReference type="Proteomes" id="UP000827892"/>
    </source>
</evidence>
<evidence type="ECO:0000313" key="2">
    <source>
        <dbReference type="EMBL" id="ULT83512.1"/>
    </source>
</evidence>
<feature type="compositionally biased region" description="Polar residues" evidence="1">
    <location>
        <begin position="248"/>
        <end position="265"/>
    </location>
</feature>
<accession>A0AAE9CVF7</accession>
<name>A0AAE9CVF7_CAEBR</name>
<feature type="region of interest" description="Disordered" evidence="1">
    <location>
        <begin position="1"/>
        <end position="132"/>
    </location>
</feature>
<dbReference type="AlphaFoldDB" id="A0AAE9CVF7"/>
<feature type="region of interest" description="Disordered" evidence="1">
    <location>
        <begin position="148"/>
        <end position="306"/>
    </location>
</feature>
<evidence type="ECO:0000256" key="1">
    <source>
        <dbReference type="SAM" id="MobiDB-lite"/>
    </source>
</evidence>
<dbReference type="Proteomes" id="UP000827892">
    <property type="component" value="Chromosome X"/>
</dbReference>
<dbReference type="EMBL" id="CP090896">
    <property type="protein sequence ID" value="ULT83512.1"/>
    <property type="molecule type" value="Genomic_DNA"/>
</dbReference>
<feature type="compositionally biased region" description="Basic and acidic residues" evidence="1">
    <location>
        <begin position="197"/>
        <end position="216"/>
    </location>
</feature>
<feature type="compositionally biased region" description="Basic and acidic residues" evidence="1">
    <location>
        <begin position="148"/>
        <end position="157"/>
    </location>
</feature>
<protein>
    <submittedName>
        <fullName evidence="2">Uncharacterized protein</fullName>
    </submittedName>
</protein>
<gene>
    <name evidence="2" type="ORF">L3Y34_012621</name>
</gene>
<organism evidence="2 3">
    <name type="scientific">Caenorhabditis briggsae</name>
    <dbReference type="NCBI Taxonomy" id="6238"/>
    <lineage>
        <taxon>Eukaryota</taxon>
        <taxon>Metazoa</taxon>
        <taxon>Ecdysozoa</taxon>
        <taxon>Nematoda</taxon>
        <taxon>Chromadorea</taxon>
        <taxon>Rhabditida</taxon>
        <taxon>Rhabditina</taxon>
        <taxon>Rhabditomorpha</taxon>
        <taxon>Rhabditoidea</taxon>
        <taxon>Rhabditidae</taxon>
        <taxon>Peloderinae</taxon>
        <taxon>Caenorhabditis</taxon>
    </lineage>
</organism>
<feature type="compositionally biased region" description="Pro residues" evidence="1">
    <location>
        <begin position="44"/>
        <end position="55"/>
    </location>
</feature>
<reference evidence="2 3" key="1">
    <citation type="submission" date="2022-05" db="EMBL/GenBank/DDBJ databases">
        <title>Chromosome-level reference genomes for two strains of Caenorhabditis briggsae: an improved platform for comparative genomics.</title>
        <authorList>
            <person name="Stevens L."/>
            <person name="Andersen E.C."/>
        </authorList>
    </citation>
    <scope>NUCLEOTIDE SEQUENCE [LARGE SCALE GENOMIC DNA]</scope>
    <source>
        <strain evidence="2">QX1410_ONT</strain>
        <tissue evidence="2">Whole-organism</tissue>
    </source>
</reference>
<feature type="compositionally biased region" description="Basic and acidic residues" evidence="1">
    <location>
        <begin position="279"/>
        <end position="306"/>
    </location>
</feature>
<feature type="compositionally biased region" description="Polar residues" evidence="1">
    <location>
        <begin position="112"/>
        <end position="132"/>
    </location>
</feature>
<feature type="compositionally biased region" description="Polar residues" evidence="1">
    <location>
        <begin position="32"/>
        <end position="42"/>
    </location>
</feature>